<dbReference type="InterPro" id="IPR036390">
    <property type="entry name" value="WH_DNA-bd_sf"/>
</dbReference>
<dbReference type="SMART" id="SM00418">
    <property type="entry name" value="HTH_ARSR"/>
    <property type="match status" value="1"/>
</dbReference>
<feature type="domain" description="HTH arsR-type" evidence="1">
    <location>
        <begin position="26"/>
        <end position="99"/>
    </location>
</feature>
<name>A0A4U5JEM5_9EURY</name>
<proteinExistence type="predicted"/>
<gene>
    <name evidence="2" type="ORF">DM868_02105</name>
</gene>
<comment type="caution">
    <text evidence="2">The sequence shown here is derived from an EMBL/GenBank/DDBJ whole genome shotgun (WGS) entry which is preliminary data.</text>
</comment>
<dbReference type="RefSeq" id="WP_137275200.1">
    <property type="nucleotide sequence ID" value="NZ_QKNX01000001.1"/>
</dbReference>
<dbReference type="InterPro" id="IPR036388">
    <property type="entry name" value="WH-like_DNA-bd_sf"/>
</dbReference>
<dbReference type="SUPFAM" id="SSF46785">
    <property type="entry name" value="Winged helix' DNA-binding domain"/>
    <property type="match status" value="1"/>
</dbReference>
<dbReference type="InterPro" id="IPR001845">
    <property type="entry name" value="HTH_ArsR_DNA-bd_dom"/>
</dbReference>
<dbReference type="AlphaFoldDB" id="A0A4U5JEM5"/>
<sequence>MAAEVHPRDGLRATTKDRSSVADCGAILAALEDPDCRALLEATTDEALTAGELTERCDVPRSTTYRKLEQLTEAGLVEERVRLSTDGKHASEYRRTFDDVTISLGESEGLTIGLSSSVATPEAAD</sequence>
<evidence type="ECO:0000313" key="3">
    <source>
        <dbReference type="Proteomes" id="UP000308037"/>
    </source>
</evidence>
<reference evidence="2 3" key="1">
    <citation type="submission" date="2019-04" db="EMBL/GenBank/DDBJ databases">
        <title>Natronomonas sp. F20-122 a newhaloarchaeon isolated from a saline saltern of Isla Bacuta, Huelva, Spain.</title>
        <authorList>
            <person name="Duran-Viseras A."/>
            <person name="Sanchez-Porro C."/>
            <person name="Ventosa A."/>
        </authorList>
    </citation>
    <scope>NUCLEOTIDE SEQUENCE [LARGE SCALE GENOMIC DNA]</scope>
    <source>
        <strain evidence="2 3">F20-122</strain>
    </source>
</reference>
<protein>
    <submittedName>
        <fullName evidence="2">Helix-turn-helix transcriptional regulator</fullName>
    </submittedName>
</protein>
<dbReference type="Pfam" id="PF12840">
    <property type="entry name" value="HTH_20"/>
    <property type="match status" value="1"/>
</dbReference>
<dbReference type="InterPro" id="IPR011991">
    <property type="entry name" value="ArsR-like_HTH"/>
</dbReference>
<accession>A0A4U5JEM5</accession>
<dbReference type="CDD" id="cd00090">
    <property type="entry name" value="HTH_ARSR"/>
    <property type="match status" value="1"/>
</dbReference>
<dbReference type="Gene3D" id="1.10.10.10">
    <property type="entry name" value="Winged helix-like DNA-binding domain superfamily/Winged helix DNA-binding domain"/>
    <property type="match status" value="1"/>
</dbReference>
<keyword evidence="3" id="KW-1185">Reference proteome</keyword>
<dbReference type="GO" id="GO:0003700">
    <property type="term" value="F:DNA-binding transcription factor activity"/>
    <property type="evidence" value="ECO:0007669"/>
    <property type="project" value="InterPro"/>
</dbReference>
<dbReference type="EMBL" id="QKNX01000001">
    <property type="protein sequence ID" value="TKR27900.1"/>
    <property type="molecule type" value="Genomic_DNA"/>
</dbReference>
<dbReference type="Proteomes" id="UP000308037">
    <property type="component" value="Unassembled WGS sequence"/>
</dbReference>
<organism evidence="2 3">
    <name type="scientific">Natronomonas salsuginis</name>
    <dbReference type="NCBI Taxonomy" id="2217661"/>
    <lineage>
        <taxon>Archaea</taxon>
        <taxon>Methanobacteriati</taxon>
        <taxon>Methanobacteriota</taxon>
        <taxon>Stenosarchaea group</taxon>
        <taxon>Halobacteria</taxon>
        <taxon>Halobacteriales</taxon>
        <taxon>Natronomonadaceae</taxon>
        <taxon>Natronomonas</taxon>
    </lineage>
</organism>
<dbReference type="OrthoDB" id="10985at2157"/>
<evidence type="ECO:0000313" key="2">
    <source>
        <dbReference type="EMBL" id="TKR27900.1"/>
    </source>
</evidence>
<evidence type="ECO:0000259" key="1">
    <source>
        <dbReference type="SMART" id="SM00418"/>
    </source>
</evidence>